<evidence type="ECO:0000313" key="1">
    <source>
        <dbReference type="EMBL" id="EDY94034.1"/>
    </source>
</evidence>
<reference evidence="1 2" key="1">
    <citation type="submission" date="2008-08" db="EMBL/GenBank/DDBJ databases">
        <title>Draft genome sequence of Bacteroides plebeius (DSM 17135).</title>
        <authorList>
            <person name="Sudarsanam P."/>
            <person name="Ley R."/>
            <person name="Guruge J."/>
            <person name="Turnbaugh P.J."/>
            <person name="Mahowald M."/>
            <person name="Liep D."/>
            <person name="Gordon J."/>
        </authorList>
    </citation>
    <scope>NUCLEOTIDE SEQUENCE [LARGE SCALE GENOMIC DNA]</scope>
    <source>
        <strain evidence="2">DSM 17135 / JCM 12973 / M2</strain>
    </source>
</reference>
<evidence type="ECO:0000313" key="2">
    <source>
        <dbReference type="Proteomes" id="UP000003452"/>
    </source>
</evidence>
<proteinExistence type="predicted"/>
<sequence length="153" mass="16765">MIAGFRSGTCLALGDGQPSHAVAAHNQGVGFGGSKRFHVVQNTRETLLGRKCGAGVFFQYLPGAGTVIDRDFKQFCFRGTGGQKDEHPLLVQPSAGDGVFHIVDILVEITRQVGRPWQVHEECPLVVGRRNFFFLATRQAGEYDDKQYGKQAD</sequence>
<dbReference type="AlphaFoldDB" id="B5D384"/>
<name>B5D384_PHOPM</name>
<dbReference type="EMBL" id="ABQC02000024">
    <property type="protein sequence ID" value="EDY94034.1"/>
    <property type="molecule type" value="Genomic_DNA"/>
</dbReference>
<dbReference type="Proteomes" id="UP000003452">
    <property type="component" value="Unassembled WGS sequence"/>
</dbReference>
<organism evidence="1 2">
    <name type="scientific">Phocaeicola plebeius (strain DSM 17135 / JCM 12973 / CCUG 54634 / M2)</name>
    <name type="common">Bacteroides plebeius</name>
    <dbReference type="NCBI Taxonomy" id="484018"/>
    <lineage>
        <taxon>Bacteria</taxon>
        <taxon>Pseudomonadati</taxon>
        <taxon>Bacteroidota</taxon>
        <taxon>Bacteroidia</taxon>
        <taxon>Bacteroidales</taxon>
        <taxon>Bacteroidaceae</taxon>
        <taxon>Phocaeicola</taxon>
    </lineage>
</organism>
<protein>
    <submittedName>
        <fullName evidence="1">Uncharacterized protein</fullName>
    </submittedName>
</protein>
<reference evidence="1 2" key="2">
    <citation type="submission" date="2008-08" db="EMBL/GenBank/DDBJ databases">
        <authorList>
            <person name="Fulton L."/>
            <person name="Clifton S."/>
            <person name="Fulton B."/>
            <person name="Xu J."/>
            <person name="Minx P."/>
            <person name="Pepin K.H."/>
            <person name="Johnson M."/>
            <person name="Thiruvilangam P."/>
            <person name="Bhonagiri V."/>
            <person name="Nash W.E."/>
            <person name="Mardis E.R."/>
            <person name="Wilson R.K."/>
        </authorList>
    </citation>
    <scope>NUCLEOTIDE SEQUENCE [LARGE SCALE GENOMIC DNA]</scope>
    <source>
        <strain evidence="2">DSM 17135 / JCM 12973 / M2</strain>
    </source>
</reference>
<comment type="caution">
    <text evidence="1">The sequence shown here is derived from an EMBL/GenBank/DDBJ whole genome shotgun (WGS) entry which is preliminary data.</text>
</comment>
<gene>
    <name evidence="1" type="ORF">BACPLE_03478</name>
</gene>
<dbReference type="HOGENOM" id="CLU_1709610_0_0_10"/>
<accession>B5D384</accession>